<evidence type="ECO:0000313" key="2">
    <source>
        <dbReference type="EMBL" id="KZT74784.1"/>
    </source>
</evidence>
<feature type="region of interest" description="Disordered" evidence="1">
    <location>
        <begin position="361"/>
        <end position="381"/>
    </location>
</feature>
<dbReference type="PANTHER" id="PTHR37327">
    <property type="entry name" value="CHROMOSOME 1, WHOLE GENOME SHOTGUN SEQUENCE"/>
    <property type="match status" value="1"/>
</dbReference>
<feature type="compositionally biased region" description="Polar residues" evidence="1">
    <location>
        <begin position="551"/>
        <end position="560"/>
    </location>
</feature>
<feature type="region of interest" description="Disordered" evidence="1">
    <location>
        <begin position="398"/>
        <end position="609"/>
    </location>
</feature>
<feature type="region of interest" description="Disordered" evidence="1">
    <location>
        <begin position="275"/>
        <end position="346"/>
    </location>
</feature>
<organism evidence="2 3">
    <name type="scientific">Daedalea quercina L-15889</name>
    <dbReference type="NCBI Taxonomy" id="1314783"/>
    <lineage>
        <taxon>Eukaryota</taxon>
        <taxon>Fungi</taxon>
        <taxon>Dikarya</taxon>
        <taxon>Basidiomycota</taxon>
        <taxon>Agaricomycotina</taxon>
        <taxon>Agaricomycetes</taxon>
        <taxon>Polyporales</taxon>
        <taxon>Fomitopsis</taxon>
    </lineage>
</organism>
<dbReference type="OrthoDB" id="2245455at2759"/>
<feature type="compositionally biased region" description="Low complexity" evidence="1">
    <location>
        <begin position="279"/>
        <end position="318"/>
    </location>
</feature>
<feature type="compositionally biased region" description="Polar residues" evidence="1">
    <location>
        <begin position="664"/>
        <end position="679"/>
    </location>
</feature>
<proteinExistence type="predicted"/>
<dbReference type="STRING" id="1314783.A0A165UE97"/>
<evidence type="ECO:0000313" key="3">
    <source>
        <dbReference type="Proteomes" id="UP000076727"/>
    </source>
</evidence>
<feature type="compositionally biased region" description="Basic and acidic residues" evidence="1">
    <location>
        <begin position="469"/>
        <end position="478"/>
    </location>
</feature>
<feature type="compositionally biased region" description="Low complexity" evidence="1">
    <location>
        <begin position="115"/>
        <end position="135"/>
    </location>
</feature>
<feature type="region of interest" description="Disordered" evidence="1">
    <location>
        <begin position="115"/>
        <end position="181"/>
    </location>
</feature>
<feature type="compositionally biased region" description="Pro residues" evidence="1">
    <location>
        <begin position="48"/>
        <end position="63"/>
    </location>
</feature>
<feature type="compositionally biased region" description="Pro residues" evidence="1">
    <location>
        <begin position="417"/>
        <end position="433"/>
    </location>
</feature>
<feature type="compositionally biased region" description="Polar residues" evidence="1">
    <location>
        <begin position="568"/>
        <end position="579"/>
    </location>
</feature>
<feature type="region of interest" description="Disordered" evidence="1">
    <location>
        <begin position="621"/>
        <end position="679"/>
    </location>
</feature>
<feature type="compositionally biased region" description="Low complexity" evidence="1">
    <location>
        <begin position="584"/>
        <end position="605"/>
    </location>
</feature>
<accession>A0A165UE97</accession>
<feature type="region of interest" description="Disordered" evidence="1">
    <location>
        <begin position="32"/>
        <end position="98"/>
    </location>
</feature>
<dbReference type="PANTHER" id="PTHR37327:SF1">
    <property type="entry name" value="MICROTUBULE INTERACTING AND TRANSPORT DOMAIN-CONTAINING PROTEIN"/>
    <property type="match status" value="1"/>
</dbReference>
<feature type="compositionally biased region" description="Low complexity" evidence="1">
    <location>
        <begin position="368"/>
        <end position="381"/>
    </location>
</feature>
<evidence type="ECO:0000256" key="1">
    <source>
        <dbReference type="SAM" id="MobiDB-lite"/>
    </source>
</evidence>
<gene>
    <name evidence="2" type="ORF">DAEQUDRAFT_700825</name>
</gene>
<dbReference type="AlphaFoldDB" id="A0A165UE97"/>
<keyword evidence="3" id="KW-1185">Reference proteome</keyword>
<feature type="compositionally biased region" description="Polar residues" evidence="1">
    <location>
        <begin position="83"/>
        <end position="98"/>
    </location>
</feature>
<sequence length="958" mass="101668">MELEYQTQPIPIVHQSRPWQNQDIVGSSAVPASTSTFVSRRRSVVNHAPPPGPPPTQPIPSVPGLPAMQYGTYDRVPGASEYDNGTSSQIHAYSRPSGSPNLAAIASYSQARLAAASSSGQSPPPSASSSSDNLSDPPPRSMLRANIPPRQPSSAHDIVPDRLLLSPPEPRPSESRPSSRRALTKALELAREAVRLDSSNDDPYAAVVAYGQSVALLSQVMERVMRGEDSTESHRKQGRRRSVVAQEEEVRRLKSIHDTYADRMNILSSIYSIPLPQHSQDSPPSIHSSSYSQSSNSTRPSSPASPTSDSSESGLARASVRRRSREVPRYSGDTVRAQERDDDELSAEDAIGTALSTSTTVLTGGRVPSASSPAAHPYASSASSALSPASASSAAARVSATPAVRPLRTRASSILPPAAPPPTTTLPPTPGPPAELTGLPNLLTAPDPGRLRGSSVSHSRNNSGSRLSALREDRREDGLPSSEHAYSEEHSRSRSRTLVYPHDHPLPPLPTPSPLEAAATPRIHGANGQVSEPASPHAGSHFTTPRPRGGSTLSTRSEATPTKMPPLINTSPVLGTISQRRGKTSAPPSSTTSSSPTDSTASVASVPNMGRLATTLPASTMNSLGMAGRNRASSQPGRRPSVAGSYFPAGATALPNTAPVPRKASTSSRLNPNAPPSISINTALMSPPLGSMAPLVPPPPIPHTNIPTAPLSPLPSLAPPDPFRKPYHMMTLLRQTMTSKTGGYITRRLHVPQEVWSQGGAKLTNIPEKIRVVEVLCSALEELQNWSVEYFGAGNVSSGMALGIGAIGRREGEAWSTKMEDFANVCDGVVGSFGKKLGVGEGFVMKKSSGMTSWGGKLTRQLDKFTNGKNLDSPASYVQGLSKLFQMVQILDEHTKAAISVPPAPLYAAFPIDVRQGLEFKLRHSSEFFAKVVLTFVIGDLSLLLDKYVKKCEKWLAE</sequence>
<protein>
    <recommendedName>
        <fullName evidence="4">MIT domain-containing protein</fullName>
    </recommendedName>
</protein>
<name>A0A165UE97_9APHY</name>
<dbReference type="EMBL" id="KV429032">
    <property type="protein sequence ID" value="KZT74784.1"/>
    <property type="molecule type" value="Genomic_DNA"/>
</dbReference>
<reference evidence="2 3" key="1">
    <citation type="journal article" date="2016" name="Mol. Biol. Evol.">
        <title>Comparative Genomics of Early-Diverging Mushroom-Forming Fungi Provides Insights into the Origins of Lignocellulose Decay Capabilities.</title>
        <authorList>
            <person name="Nagy L.G."/>
            <person name="Riley R."/>
            <person name="Tritt A."/>
            <person name="Adam C."/>
            <person name="Daum C."/>
            <person name="Floudas D."/>
            <person name="Sun H."/>
            <person name="Yadav J.S."/>
            <person name="Pangilinan J."/>
            <person name="Larsson K.H."/>
            <person name="Matsuura K."/>
            <person name="Barry K."/>
            <person name="Labutti K."/>
            <person name="Kuo R."/>
            <person name="Ohm R.A."/>
            <person name="Bhattacharya S.S."/>
            <person name="Shirouzu T."/>
            <person name="Yoshinaga Y."/>
            <person name="Martin F.M."/>
            <person name="Grigoriev I.V."/>
            <person name="Hibbett D.S."/>
        </authorList>
    </citation>
    <scope>NUCLEOTIDE SEQUENCE [LARGE SCALE GENOMIC DNA]</scope>
    <source>
        <strain evidence="2 3">L-15889</strain>
    </source>
</reference>
<dbReference type="Proteomes" id="UP000076727">
    <property type="component" value="Unassembled WGS sequence"/>
</dbReference>
<evidence type="ECO:0008006" key="4">
    <source>
        <dbReference type="Google" id="ProtNLM"/>
    </source>
</evidence>
<feature type="compositionally biased region" description="Low complexity" evidence="1">
    <location>
        <begin position="452"/>
        <end position="466"/>
    </location>
</feature>